<accession>A0A5S4EZG9</accession>
<feature type="transmembrane region" description="Helical" evidence="1">
    <location>
        <begin position="21"/>
        <end position="44"/>
    </location>
</feature>
<keyword evidence="3" id="KW-1185">Reference proteome</keyword>
<dbReference type="Proteomes" id="UP000306628">
    <property type="component" value="Unassembled WGS sequence"/>
</dbReference>
<gene>
    <name evidence="2" type="ORF">ETD85_61755</name>
</gene>
<proteinExistence type="predicted"/>
<name>A0A5S4EZG9_9ACTN</name>
<protein>
    <submittedName>
        <fullName evidence="2">Uncharacterized protein</fullName>
    </submittedName>
</protein>
<dbReference type="EMBL" id="VCKX01000611">
    <property type="protein sequence ID" value="TMR09081.1"/>
    <property type="molecule type" value="Genomic_DNA"/>
</dbReference>
<dbReference type="RefSeq" id="WP_138699008.1">
    <property type="nucleotide sequence ID" value="NZ_VCKX01000611.1"/>
</dbReference>
<keyword evidence="1" id="KW-0812">Transmembrane</keyword>
<keyword evidence="1" id="KW-0472">Membrane</keyword>
<comment type="caution">
    <text evidence="2">The sequence shown here is derived from an EMBL/GenBank/DDBJ whole genome shotgun (WGS) entry which is preliminary data.</text>
</comment>
<dbReference type="AlphaFoldDB" id="A0A5S4EZG9"/>
<evidence type="ECO:0000313" key="2">
    <source>
        <dbReference type="EMBL" id="TMR09081.1"/>
    </source>
</evidence>
<evidence type="ECO:0000256" key="1">
    <source>
        <dbReference type="SAM" id="Phobius"/>
    </source>
</evidence>
<reference evidence="2 3" key="1">
    <citation type="submission" date="2019-05" db="EMBL/GenBank/DDBJ databases">
        <title>Draft genome sequence of Nonomuraea zeae DSM 100528.</title>
        <authorList>
            <person name="Saricaoglu S."/>
            <person name="Isik K."/>
        </authorList>
    </citation>
    <scope>NUCLEOTIDE SEQUENCE [LARGE SCALE GENOMIC DNA]</scope>
    <source>
        <strain evidence="2 3">DSM 100528</strain>
    </source>
</reference>
<evidence type="ECO:0000313" key="3">
    <source>
        <dbReference type="Proteomes" id="UP000306628"/>
    </source>
</evidence>
<organism evidence="2 3">
    <name type="scientific">Nonomuraea zeae</name>
    <dbReference type="NCBI Taxonomy" id="1642303"/>
    <lineage>
        <taxon>Bacteria</taxon>
        <taxon>Bacillati</taxon>
        <taxon>Actinomycetota</taxon>
        <taxon>Actinomycetes</taxon>
        <taxon>Streptosporangiales</taxon>
        <taxon>Streptosporangiaceae</taxon>
        <taxon>Nonomuraea</taxon>
    </lineage>
</organism>
<keyword evidence="1" id="KW-1133">Transmembrane helix</keyword>
<sequence>MTSTAPLRDPANRVSPKAVRLWLLESLIAFVFFAGGSILVARWVGAVSYTPLTLPTTPILSILA</sequence>